<feature type="compositionally biased region" description="Basic and acidic residues" evidence="1">
    <location>
        <begin position="101"/>
        <end position="110"/>
    </location>
</feature>
<protein>
    <submittedName>
        <fullName evidence="3">Rab-GTPase-TBC domain-containing protein</fullName>
    </submittedName>
</protein>
<dbReference type="Gene3D" id="1.10.472.80">
    <property type="entry name" value="Ypt/Rab-GAP domain of gyp1p, domain 3"/>
    <property type="match status" value="1"/>
</dbReference>
<dbReference type="SUPFAM" id="SSF47923">
    <property type="entry name" value="Ypt/Rab-GAP domain of gyp1p"/>
    <property type="match status" value="2"/>
</dbReference>
<dbReference type="FunFam" id="1.10.8.270:FF:000016">
    <property type="entry name" value="TBC1 domain family member 2A"/>
    <property type="match status" value="1"/>
</dbReference>
<dbReference type="Gene3D" id="1.10.8.270">
    <property type="entry name" value="putative rabgap domain of human tbc1 domain family member 14 like domains"/>
    <property type="match status" value="1"/>
</dbReference>
<name>A0AAD5JLL2_9FUNG</name>
<evidence type="ECO:0000313" key="3">
    <source>
        <dbReference type="EMBL" id="KAI9244002.1"/>
    </source>
</evidence>
<dbReference type="Gene3D" id="1.10.10.750">
    <property type="entry name" value="Ypt/Rab-GAP domain of gyp1p, domain 1"/>
    <property type="match status" value="1"/>
</dbReference>
<sequence>MCELYNNSVHFLSTNPSPYGDEHFPYSPYSSAGYSSSLSSFTHSSSSSSSAASVVSESSSRSFFTASERCSSNNSFSPLIKPFKRLKHRTTASSPGTKHGIYHDDDRSESSGRSSGVASLFDLNKRDYYGFKLPTQWVNAETLYQFDRDYRNILNHQELKWNQLLAGCGGELPPLGSKLKRYARKGIPRHLRGRAWMKYSGAKAKMDNQPNEYKRLLEKATEMGKSNPYAEVIYRDLHRTFPDNSQFSCAVPQPDGSISMIPETNPLLCALQRVLLAFSIYSPHIGYCQSLNFLAGFFLLFVDTEEEAFWILESTVNDFYPEKMFDASMEGSTIDQTVLMQLVYEKMPGVWNKISSKRCFWECIQDLPPVTLVTNHWFLTLFINILPFETVARVWDCVFIEGYKVLFRVALSIFKLSEQSIIGLDDHIDALQLLQNVPKRLVDCHEFMQYVFAKNNISNDLTYRDIECRRAMFRNRRLQQIPPITMKPSTNATFSKNQCSAGLSDTWDDDDVVEQIYL</sequence>
<dbReference type="InterPro" id="IPR000195">
    <property type="entry name" value="Rab-GAP-TBC_dom"/>
</dbReference>
<reference evidence="3" key="1">
    <citation type="journal article" date="2022" name="IScience">
        <title>Evolution of zygomycete secretomes and the origins of terrestrial fungal ecologies.</title>
        <authorList>
            <person name="Chang Y."/>
            <person name="Wang Y."/>
            <person name="Mondo S."/>
            <person name="Ahrendt S."/>
            <person name="Andreopoulos W."/>
            <person name="Barry K."/>
            <person name="Beard J."/>
            <person name="Benny G.L."/>
            <person name="Blankenship S."/>
            <person name="Bonito G."/>
            <person name="Cuomo C."/>
            <person name="Desiro A."/>
            <person name="Gervers K.A."/>
            <person name="Hundley H."/>
            <person name="Kuo A."/>
            <person name="LaButti K."/>
            <person name="Lang B.F."/>
            <person name="Lipzen A."/>
            <person name="O'Donnell K."/>
            <person name="Pangilinan J."/>
            <person name="Reynolds N."/>
            <person name="Sandor L."/>
            <person name="Smith M.E."/>
            <person name="Tsang A."/>
            <person name="Grigoriev I.V."/>
            <person name="Stajich J.E."/>
            <person name="Spatafora J.W."/>
        </authorList>
    </citation>
    <scope>NUCLEOTIDE SEQUENCE</scope>
    <source>
        <strain evidence="3">RSA 2281</strain>
    </source>
</reference>
<dbReference type="PROSITE" id="PS50086">
    <property type="entry name" value="TBC_RABGAP"/>
    <property type="match status" value="1"/>
</dbReference>
<accession>A0AAD5JLL2</accession>
<feature type="domain" description="Rab-GAP TBC" evidence="2">
    <location>
        <begin position="186"/>
        <end position="402"/>
    </location>
</feature>
<dbReference type="EMBL" id="JAIXMP010000064">
    <property type="protein sequence ID" value="KAI9244002.1"/>
    <property type="molecule type" value="Genomic_DNA"/>
</dbReference>
<dbReference type="PANTHER" id="PTHR47219:SF20">
    <property type="entry name" value="TBC1 DOMAIN FAMILY MEMBER 2B"/>
    <property type="match status" value="1"/>
</dbReference>
<dbReference type="GO" id="GO:0005096">
    <property type="term" value="F:GTPase activator activity"/>
    <property type="evidence" value="ECO:0007669"/>
    <property type="project" value="TreeGrafter"/>
</dbReference>
<dbReference type="SMART" id="SM00164">
    <property type="entry name" value="TBC"/>
    <property type="match status" value="1"/>
</dbReference>
<evidence type="ECO:0000313" key="4">
    <source>
        <dbReference type="Proteomes" id="UP001209540"/>
    </source>
</evidence>
<dbReference type="PANTHER" id="PTHR47219">
    <property type="entry name" value="RAB GTPASE-ACTIVATING PROTEIN 1-LIKE"/>
    <property type="match status" value="1"/>
</dbReference>
<dbReference type="AlphaFoldDB" id="A0AAD5JLL2"/>
<dbReference type="Pfam" id="PF00566">
    <property type="entry name" value="RabGAP-TBC"/>
    <property type="match status" value="1"/>
</dbReference>
<keyword evidence="4" id="KW-1185">Reference proteome</keyword>
<dbReference type="GO" id="GO:0031267">
    <property type="term" value="F:small GTPase binding"/>
    <property type="evidence" value="ECO:0007669"/>
    <property type="project" value="TreeGrafter"/>
</dbReference>
<dbReference type="InterPro" id="IPR050302">
    <property type="entry name" value="Rab_GAP_TBC_domain"/>
</dbReference>
<reference evidence="3" key="2">
    <citation type="submission" date="2023-02" db="EMBL/GenBank/DDBJ databases">
        <authorList>
            <consortium name="DOE Joint Genome Institute"/>
            <person name="Mondo S.J."/>
            <person name="Chang Y."/>
            <person name="Wang Y."/>
            <person name="Ahrendt S."/>
            <person name="Andreopoulos W."/>
            <person name="Barry K."/>
            <person name="Beard J."/>
            <person name="Benny G.L."/>
            <person name="Blankenship S."/>
            <person name="Bonito G."/>
            <person name="Cuomo C."/>
            <person name="Desiro A."/>
            <person name="Gervers K.A."/>
            <person name="Hundley H."/>
            <person name="Kuo A."/>
            <person name="LaButti K."/>
            <person name="Lang B.F."/>
            <person name="Lipzen A."/>
            <person name="O'Donnell K."/>
            <person name="Pangilinan J."/>
            <person name="Reynolds N."/>
            <person name="Sandor L."/>
            <person name="Smith M.W."/>
            <person name="Tsang A."/>
            <person name="Grigoriev I.V."/>
            <person name="Stajich J.E."/>
            <person name="Spatafora J.W."/>
        </authorList>
    </citation>
    <scope>NUCLEOTIDE SEQUENCE</scope>
    <source>
        <strain evidence="3">RSA 2281</strain>
    </source>
</reference>
<gene>
    <name evidence="3" type="ORF">BDA99DRAFT_544175</name>
</gene>
<comment type="caution">
    <text evidence="3">The sequence shown here is derived from an EMBL/GenBank/DDBJ whole genome shotgun (WGS) entry which is preliminary data.</text>
</comment>
<organism evidence="3 4">
    <name type="scientific">Phascolomyces articulosus</name>
    <dbReference type="NCBI Taxonomy" id="60185"/>
    <lineage>
        <taxon>Eukaryota</taxon>
        <taxon>Fungi</taxon>
        <taxon>Fungi incertae sedis</taxon>
        <taxon>Mucoromycota</taxon>
        <taxon>Mucoromycotina</taxon>
        <taxon>Mucoromycetes</taxon>
        <taxon>Mucorales</taxon>
        <taxon>Lichtheimiaceae</taxon>
        <taxon>Phascolomyces</taxon>
    </lineage>
</organism>
<evidence type="ECO:0000259" key="2">
    <source>
        <dbReference type="PROSITE" id="PS50086"/>
    </source>
</evidence>
<evidence type="ECO:0000256" key="1">
    <source>
        <dbReference type="SAM" id="MobiDB-lite"/>
    </source>
</evidence>
<dbReference type="Proteomes" id="UP001209540">
    <property type="component" value="Unassembled WGS sequence"/>
</dbReference>
<proteinExistence type="predicted"/>
<dbReference type="InterPro" id="IPR035969">
    <property type="entry name" value="Rab-GAP_TBC_sf"/>
</dbReference>
<feature type="region of interest" description="Disordered" evidence="1">
    <location>
        <begin position="87"/>
        <end position="115"/>
    </location>
</feature>